<dbReference type="InterPro" id="IPR042185">
    <property type="entry name" value="Serpin_sf_2"/>
</dbReference>
<reference evidence="5" key="1">
    <citation type="submission" date="2025-08" db="UniProtKB">
        <authorList>
            <consortium name="RefSeq"/>
        </authorList>
    </citation>
    <scope>IDENTIFICATION</scope>
</reference>
<organism evidence="4 5">
    <name type="scientific">Chanos chanos</name>
    <name type="common">Milkfish</name>
    <name type="synonym">Mugil chanos</name>
    <dbReference type="NCBI Taxonomy" id="29144"/>
    <lineage>
        <taxon>Eukaryota</taxon>
        <taxon>Metazoa</taxon>
        <taxon>Chordata</taxon>
        <taxon>Craniata</taxon>
        <taxon>Vertebrata</taxon>
        <taxon>Euteleostomi</taxon>
        <taxon>Actinopterygii</taxon>
        <taxon>Neopterygii</taxon>
        <taxon>Teleostei</taxon>
        <taxon>Ostariophysi</taxon>
        <taxon>Gonorynchiformes</taxon>
        <taxon>Chanidae</taxon>
        <taxon>Chanos</taxon>
    </lineage>
</organism>
<dbReference type="FunCoup" id="A0A6J2WX75">
    <property type="interactions" value="1245"/>
</dbReference>
<dbReference type="Gene3D" id="3.30.497.10">
    <property type="entry name" value="Antithrombin, subunit I, domain 2"/>
    <property type="match status" value="1"/>
</dbReference>
<gene>
    <name evidence="5" type="primary">serpinf1</name>
</gene>
<dbReference type="OrthoDB" id="9995163at2759"/>
<evidence type="ECO:0000256" key="1">
    <source>
        <dbReference type="RuleBase" id="RU000411"/>
    </source>
</evidence>
<evidence type="ECO:0000256" key="2">
    <source>
        <dbReference type="SAM" id="SignalP"/>
    </source>
</evidence>
<accession>A0A6J2WX75</accession>
<feature type="signal peptide" evidence="2">
    <location>
        <begin position="1"/>
        <end position="18"/>
    </location>
</feature>
<dbReference type="InterPro" id="IPR000215">
    <property type="entry name" value="Serpin_fam"/>
</dbReference>
<evidence type="ECO:0000313" key="4">
    <source>
        <dbReference type="Proteomes" id="UP000504632"/>
    </source>
</evidence>
<dbReference type="GO" id="GO:0016525">
    <property type="term" value="P:negative regulation of angiogenesis"/>
    <property type="evidence" value="ECO:0007669"/>
    <property type="project" value="TreeGrafter"/>
</dbReference>
<dbReference type="GO" id="GO:0004867">
    <property type="term" value="F:serine-type endopeptidase inhibitor activity"/>
    <property type="evidence" value="ECO:0007669"/>
    <property type="project" value="InterPro"/>
</dbReference>
<dbReference type="PANTHER" id="PTHR11461:SF84">
    <property type="entry name" value="PIGMENT EPITHELIUM-DERIVED FACTOR"/>
    <property type="match status" value="1"/>
</dbReference>
<proteinExistence type="inferred from homology"/>
<dbReference type="InterPro" id="IPR023795">
    <property type="entry name" value="Serpin_CS"/>
</dbReference>
<feature type="chain" id="PRO_5026991146" evidence="2">
    <location>
        <begin position="19"/>
        <end position="405"/>
    </location>
</feature>
<dbReference type="GeneID" id="115828953"/>
<keyword evidence="2" id="KW-0732">Signal</keyword>
<dbReference type="InterPro" id="IPR023796">
    <property type="entry name" value="Serpin_dom"/>
</dbReference>
<dbReference type="SUPFAM" id="SSF56574">
    <property type="entry name" value="Serpins"/>
    <property type="match status" value="1"/>
</dbReference>
<dbReference type="InterPro" id="IPR036186">
    <property type="entry name" value="Serpin_sf"/>
</dbReference>
<protein>
    <submittedName>
        <fullName evidence="5">Pigment epithelium-derived factor</fullName>
    </submittedName>
</protein>
<dbReference type="SMART" id="SM00093">
    <property type="entry name" value="SERPIN"/>
    <property type="match status" value="1"/>
</dbReference>
<dbReference type="Proteomes" id="UP000504632">
    <property type="component" value="Chromosome 15"/>
</dbReference>
<keyword evidence="4" id="KW-1185">Reference proteome</keyword>
<evidence type="ECO:0000259" key="3">
    <source>
        <dbReference type="SMART" id="SM00093"/>
    </source>
</evidence>
<comment type="similarity">
    <text evidence="1">Belongs to the serpin family.</text>
</comment>
<dbReference type="GO" id="GO:0005615">
    <property type="term" value="C:extracellular space"/>
    <property type="evidence" value="ECO:0007669"/>
    <property type="project" value="InterPro"/>
</dbReference>
<name>A0A6J2WX75_CHACN</name>
<feature type="domain" description="Serpin" evidence="3">
    <location>
        <begin position="54"/>
        <end position="400"/>
    </location>
</feature>
<dbReference type="Gene3D" id="2.30.39.10">
    <property type="entry name" value="Alpha-1-antitrypsin, domain 1"/>
    <property type="match status" value="1"/>
</dbReference>
<dbReference type="CTD" id="5176"/>
<sequence>MRCITLLFGFWGLLHCHAQLSDTGVEEGTADEEFVDLFTTPRTKMAAATSDFGYNLFRQLAAQDPQTSVFLSPLSISAALTQLSMGASERAQKLLYRALRYHTLQDSRLHDTLKDLIFSLQTPAKGFTSAARVLLSRRLRSNLEFLTAVETQYGTRPQLLMGGSRDLKTVNEWFKQQTAGKVDRVLSTPPPRNGGVALVGAAHFKGKWATSFSQANRMEPFQTDGGASTQVVMIQQKHYPIKMGIDSDLSCTIAQVPMEDGVSMYFFLPDEVTKNLTHIEETLTAEFVQDLSMTLHTVQADLMLPLLKLSSSTDLLPLFSGLGLTDWLADPDLVKITNQAAKLSTVRHKAIIETAAGGASSSSDSQAANQFVFHVDRPFLFLVRDEVSGALLFIGKVLNPQDLKK</sequence>
<dbReference type="PANTHER" id="PTHR11461">
    <property type="entry name" value="SERINE PROTEASE INHIBITOR, SERPIN"/>
    <property type="match status" value="1"/>
</dbReference>
<dbReference type="InterPro" id="IPR042178">
    <property type="entry name" value="Serpin_sf_1"/>
</dbReference>
<dbReference type="PROSITE" id="PS00284">
    <property type="entry name" value="SERPIN"/>
    <property type="match status" value="1"/>
</dbReference>
<evidence type="ECO:0000313" key="5">
    <source>
        <dbReference type="RefSeq" id="XP_030648915.1"/>
    </source>
</evidence>
<dbReference type="InParanoid" id="A0A6J2WX75"/>
<dbReference type="AlphaFoldDB" id="A0A6J2WX75"/>
<dbReference type="Pfam" id="PF00079">
    <property type="entry name" value="Serpin"/>
    <property type="match status" value="1"/>
</dbReference>
<dbReference type="RefSeq" id="XP_030648915.1">
    <property type="nucleotide sequence ID" value="XM_030793055.1"/>
</dbReference>